<dbReference type="Proteomes" id="UP000011115">
    <property type="component" value="Unassembled WGS sequence"/>
</dbReference>
<dbReference type="EnsemblPlants" id="PGSC0003DMT400044189">
    <property type="protein sequence ID" value="PGSC0003DMT400044189"/>
    <property type="gene ID" value="PGSC0003DMG402017153"/>
</dbReference>
<sequence length="77" mass="9343">MEQCKGQVPRSKCFLSECVKTEQKSATNNKNRCHRERRYHYNKQKKIICEQWLKNKRREILRTSMSGKRINVSDRDI</sequence>
<reference evidence="1" key="2">
    <citation type="submission" date="2015-06" db="UniProtKB">
        <authorList>
            <consortium name="EnsemblPlants"/>
        </authorList>
    </citation>
    <scope>IDENTIFICATION</scope>
    <source>
        <strain evidence="1">DM1-3 516 R44</strain>
    </source>
</reference>
<protein>
    <submittedName>
        <fullName evidence="1">Uncharacterized protein</fullName>
    </submittedName>
</protein>
<dbReference type="HOGENOM" id="CLU_2642918_0_0_1"/>
<evidence type="ECO:0000313" key="1">
    <source>
        <dbReference type="EnsemblPlants" id="PGSC0003DMT400044189"/>
    </source>
</evidence>
<dbReference type="AlphaFoldDB" id="M1BFR7"/>
<dbReference type="Gramene" id="PGSC0003DMT400044189">
    <property type="protein sequence ID" value="PGSC0003DMT400044189"/>
    <property type="gene ID" value="PGSC0003DMG402017153"/>
</dbReference>
<dbReference type="PaxDb" id="4113-PGSC0003DMT400044189"/>
<reference evidence="2" key="1">
    <citation type="journal article" date="2011" name="Nature">
        <title>Genome sequence and analysis of the tuber crop potato.</title>
        <authorList>
            <consortium name="The Potato Genome Sequencing Consortium"/>
        </authorList>
    </citation>
    <scope>NUCLEOTIDE SEQUENCE [LARGE SCALE GENOMIC DNA]</scope>
    <source>
        <strain evidence="2">cv. DM1-3 516 R44</strain>
    </source>
</reference>
<keyword evidence="2" id="KW-1185">Reference proteome</keyword>
<dbReference type="InParanoid" id="M1BFR7"/>
<name>M1BFR7_SOLTU</name>
<proteinExistence type="predicted"/>
<accession>M1BFR7</accession>
<evidence type="ECO:0000313" key="2">
    <source>
        <dbReference type="Proteomes" id="UP000011115"/>
    </source>
</evidence>
<organism evidence="1 2">
    <name type="scientific">Solanum tuberosum</name>
    <name type="common">Potato</name>
    <dbReference type="NCBI Taxonomy" id="4113"/>
    <lineage>
        <taxon>Eukaryota</taxon>
        <taxon>Viridiplantae</taxon>
        <taxon>Streptophyta</taxon>
        <taxon>Embryophyta</taxon>
        <taxon>Tracheophyta</taxon>
        <taxon>Spermatophyta</taxon>
        <taxon>Magnoliopsida</taxon>
        <taxon>eudicotyledons</taxon>
        <taxon>Gunneridae</taxon>
        <taxon>Pentapetalae</taxon>
        <taxon>asterids</taxon>
        <taxon>lamiids</taxon>
        <taxon>Solanales</taxon>
        <taxon>Solanaceae</taxon>
        <taxon>Solanoideae</taxon>
        <taxon>Solaneae</taxon>
        <taxon>Solanum</taxon>
    </lineage>
</organism>